<reference evidence="2" key="1">
    <citation type="submission" date="2020-06" db="EMBL/GenBank/DDBJ databases">
        <authorList>
            <person name="Li T."/>
            <person name="Hu X."/>
            <person name="Zhang T."/>
            <person name="Song X."/>
            <person name="Zhang H."/>
            <person name="Dai N."/>
            <person name="Sheng W."/>
            <person name="Hou X."/>
            <person name="Wei L."/>
        </authorList>
    </citation>
    <scope>NUCLEOTIDE SEQUENCE</scope>
    <source>
        <strain evidence="2">3651</strain>
        <tissue evidence="2">Leaf</tissue>
    </source>
</reference>
<accession>A0AAE2CNC1</accession>
<dbReference type="Proteomes" id="UP001293254">
    <property type="component" value="Unassembled WGS sequence"/>
</dbReference>
<reference evidence="2" key="2">
    <citation type="journal article" date="2024" name="Plant">
        <title>Genomic evolution and insights into agronomic trait innovations of Sesamum species.</title>
        <authorList>
            <person name="Miao H."/>
            <person name="Wang L."/>
            <person name="Qu L."/>
            <person name="Liu H."/>
            <person name="Sun Y."/>
            <person name="Le M."/>
            <person name="Wang Q."/>
            <person name="Wei S."/>
            <person name="Zheng Y."/>
            <person name="Lin W."/>
            <person name="Duan Y."/>
            <person name="Cao H."/>
            <person name="Xiong S."/>
            <person name="Wang X."/>
            <person name="Wei L."/>
            <person name="Li C."/>
            <person name="Ma Q."/>
            <person name="Ju M."/>
            <person name="Zhao R."/>
            <person name="Li G."/>
            <person name="Mu C."/>
            <person name="Tian Q."/>
            <person name="Mei H."/>
            <person name="Zhang T."/>
            <person name="Gao T."/>
            <person name="Zhang H."/>
        </authorList>
    </citation>
    <scope>NUCLEOTIDE SEQUENCE</scope>
    <source>
        <strain evidence="2">3651</strain>
    </source>
</reference>
<dbReference type="PANTHER" id="PTHR33448:SF3">
    <property type="entry name" value="OS09G0370000 PROTEIN"/>
    <property type="match status" value="1"/>
</dbReference>
<dbReference type="AlphaFoldDB" id="A0AAE2CNC1"/>
<dbReference type="EMBL" id="JACGWO010000004">
    <property type="protein sequence ID" value="KAK4428523.1"/>
    <property type="molecule type" value="Genomic_DNA"/>
</dbReference>
<proteinExistence type="predicted"/>
<keyword evidence="3" id="KW-1185">Reference proteome</keyword>
<dbReference type="PANTHER" id="PTHR33448">
    <property type="entry name" value="CHLOROPLAST PROTEIN HCF243-RELATED"/>
    <property type="match status" value="1"/>
</dbReference>
<protein>
    <submittedName>
        <fullName evidence="2">Uncharacterized protein</fullName>
    </submittedName>
</protein>
<sequence>MKGREVKGPPATADLLPSSRHHLHHHYRHLRYRQTRNRGGGGSYGSPLLWAKGKHTNADIPEPTSPKVTCVGHIKVIRQKSSSCKNWQSLMEEIERLHNDLKHRRRPLGFRSIRFRCFRTEIGSVASEQRSVLIMTKKTMRKI</sequence>
<gene>
    <name evidence="2" type="ORF">Salat_1152000</name>
</gene>
<comment type="caution">
    <text evidence="2">The sequence shown here is derived from an EMBL/GenBank/DDBJ whole genome shotgun (WGS) entry which is preliminary data.</text>
</comment>
<evidence type="ECO:0000256" key="1">
    <source>
        <dbReference type="SAM" id="MobiDB-lite"/>
    </source>
</evidence>
<name>A0AAE2CNC1_9LAMI</name>
<evidence type="ECO:0000313" key="3">
    <source>
        <dbReference type="Proteomes" id="UP001293254"/>
    </source>
</evidence>
<feature type="region of interest" description="Disordered" evidence="1">
    <location>
        <begin position="1"/>
        <end position="21"/>
    </location>
</feature>
<organism evidence="2 3">
    <name type="scientific">Sesamum alatum</name>
    <dbReference type="NCBI Taxonomy" id="300844"/>
    <lineage>
        <taxon>Eukaryota</taxon>
        <taxon>Viridiplantae</taxon>
        <taxon>Streptophyta</taxon>
        <taxon>Embryophyta</taxon>
        <taxon>Tracheophyta</taxon>
        <taxon>Spermatophyta</taxon>
        <taxon>Magnoliopsida</taxon>
        <taxon>eudicotyledons</taxon>
        <taxon>Gunneridae</taxon>
        <taxon>Pentapetalae</taxon>
        <taxon>asterids</taxon>
        <taxon>lamiids</taxon>
        <taxon>Lamiales</taxon>
        <taxon>Pedaliaceae</taxon>
        <taxon>Sesamum</taxon>
    </lineage>
</organism>
<evidence type="ECO:0000313" key="2">
    <source>
        <dbReference type="EMBL" id="KAK4428523.1"/>
    </source>
</evidence>